<name>A0ACC0VAB7_9HYPO</name>
<sequence>MAPISTPVNARLPPTLRVESTNPSAIKSLSRLSRDALISLVLDWLDDAAIQNAIPYLIDPEYEDEDEVDVYAPCRSVDELRQMYTEMRQLKGSKREILERIVEGDWRHGLTLYQLAMADFAYFDEHPSVHRWTAYQILPLESPTQDMDGDEDMLKVDKKSLNIPRFHPSTFLQNLQAQVLPDVKAHYHLHRPQGFPVLLLRILIIDSPYNTDLSMVHVDRVGGATNFNTSRVIYLAFPDGSPSLYITKPQAIGQSAAGEAKSLHSLIVKGVPKALSRPQERFTLKASTLVSKNLDALLEKRGPGRSNSAGGGWSIYANEKDKASPLDSILPKLPLSDDSERRAAGKKKILLNEAQKERKNARIQAKARFGSSALVTDGKGVERVEVVVQDAFPMQGLTDIQDDADDEAGLHQRNIKGRKSNIDALLREVNEDDETIQHEHSQWTPSVRVSFRGSHVFAGVRQLVEAGIIDGKRMPGWMTGEDGVTSGVVRNGRIFGHKGSGI</sequence>
<dbReference type="Proteomes" id="UP001163324">
    <property type="component" value="Chromosome 2"/>
</dbReference>
<accession>A0ACC0VAB7</accession>
<comment type="caution">
    <text evidence="1">The sequence shown here is derived from an EMBL/GenBank/DDBJ whole genome shotgun (WGS) entry which is preliminary data.</text>
</comment>
<keyword evidence="2" id="KW-1185">Reference proteome</keyword>
<dbReference type="EMBL" id="CM047941">
    <property type="protein sequence ID" value="KAI9903244.1"/>
    <property type="molecule type" value="Genomic_DNA"/>
</dbReference>
<reference evidence="1" key="1">
    <citation type="submission" date="2022-10" db="EMBL/GenBank/DDBJ databases">
        <title>Complete Genome of Trichothecium roseum strain YXFP-22015, a Plant Pathogen Isolated from Citrus.</title>
        <authorList>
            <person name="Wang Y."/>
            <person name="Zhu L."/>
        </authorList>
    </citation>
    <scope>NUCLEOTIDE SEQUENCE</scope>
    <source>
        <strain evidence="1">YXFP-22015</strain>
    </source>
</reference>
<gene>
    <name evidence="1" type="ORF">N3K66_002596</name>
</gene>
<evidence type="ECO:0000313" key="2">
    <source>
        <dbReference type="Proteomes" id="UP001163324"/>
    </source>
</evidence>
<evidence type="ECO:0000313" key="1">
    <source>
        <dbReference type="EMBL" id="KAI9903244.1"/>
    </source>
</evidence>
<organism evidence="1 2">
    <name type="scientific">Trichothecium roseum</name>
    <dbReference type="NCBI Taxonomy" id="47278"/>
    <lineage>
        <taxon>Eukaryota</taxon>
        <taxon>Fungi</taxon>
        <taxon>Dikarya</taxon>
        <taxon>Ascomycota</taxon>
        <taxon>Pezizomycotina</taxon>
        <taxon>Sordariomycetes</taxon>
        <taxon>Hypocreomycetidae</taxon>
        <taxon>Hypocreales</taxon>
        <taxon>Hypocreales incertae sedis</taxon>
        <taxon>Trichothecium</taxon>
    </lineage>
</organism>
<protein>
    <submittedName>
        <fullName evidence="1">Uncharacterized protein</fullName>
    </submittedName>
</protein>
<proteinExistence type="predicted"/>